<dbReference type="SUPFAM" id="SSF56487">
    <property type="entry name" value="SRCR-like"/>
    <property type="match status" value="12"/>
</dbReference>
<keyword evidence="10 12" id="KW-1015">Disulfide bond</keyword>
<feature type="disulfide bond" evidence="12">
    <location>
        <begin position="193"/>
        <end position="254"/>
    </location>
</feature>
<dbReference type="FunFam" id="3.10.250.10:FF:000004">
    <property type="entry name" value="Scavenger receptor cysteine-rich type 1 protein M130"/>
    <property type="match status" value="2"/>
</dbReference>
<dbReference type="InParanoid" id="G3TKF5"/>
<feature type="domain" description="SRCR" evidence="15">
    <location>
        <begin position="795"/>
        <end position="894"/>
    </location>
</feature>
<feature type="domain" description="SRCR" evidence="15">
    <location>
        <begin position="48"/>
        <end position="148"/>
    </location>
</feature>
<feature type="disulfide bond" evidence="12">
    <location>
        <begin position="224"/>
        <end position="234"/>
    </location>
</feature>
<gene>
    <name evidence="16" type="primary">CD163L1</name>
</gene>
<feature type="region of interest" description="Disordered" evidence="13">
    <location>
        <begin position="1002"/>
        <end position="1021"/>
    </location>
</feature>
<evidence type="ECO:0000313" key="17">
    <source>
        <dbReference type="Proteomes" id="UP000007646"/>
    </source>
</evidence>
<sequence>KMLLQNSWLIDFGRCCSHQNPLSTVVIYILLLNSCFLTSCFYEADLRLRLADGSNRCSGRVEVNFHGLWGTVCDDGWDSKAAAVVCRQLGCPSAFFLPGAVNSPATYKPIWLDDISCHGNESALWNCRHRLWGNNDCRHNEDVMMTCFDEKDVELKLVNGSNQCEGVVNIKVYDQWGTVCHHKWDTNDAAVVCNQLGCPSVIHTNFYPNASVSSKKIWIYDMSCFGNESALWKCKPHAWGENSCYNSLAAGVICSDGADLDMRLVGASNHCVGRVELKVQGIWGTICNRNWNHAAADVVCKQLGCGTALRFPGLPHVGSGSGPIWYDDVSCFGNESFLWDCRLSGRENQNCLHHKDVSVICSDGADLDLRLVDGSSNCSGRVEVRTHGQWWTICSNGWNNEEATVVCKQLGCPFAAHISNHAKPSSDSREIWINHVSCTGNESALWDCIYDEKAKKDCAQRSDTEVTCSDGSDLDIRLTDGDGHCYGRLEVKNQGKWGTVCRDKWSTKNAAVVCKQLGCGNPVHLFHKTRLKEASGPIWLDDVSCIGNESALWHCKHLGWGKHNCIHREDVIVTCSDKSNWNLRLTDGNDRCSGRLEVKIAGQWGTVCNDNWDNIDAAVVCGQLGCPFSIIGSGLGNAVRGTGKIWLDDVSCYGYESSLWECRHRGWGYHDCTHEEDVGVTCTGESDMELRLVGGGSKCAGRVEVTVQGTVAFPCIHDWKMNIASVVCRQLGCGSPINISSKPRFTREMLHIFLSVSGCSGNENSLWDCVRWEWKRTRCPFNSDVHLICSAHRQARLVGGGTPCSGRIEVKHGDTWSSVCDSDLSLQTANVLCRGLNCGEALSLVGARFGEGNGQFWAEKFQCEGNEAHLAMCPTAPRPEENCNPRREAGIVCSRYMDARLVNGRSQCEGQVELKVLGYWGSLCDSHWDLKDANVLCRQLNCGIAVSTTGGKYIEEGRGHIWRHRFHCLGNEYFLDACQMTVLGAPLCAHGNTASVICTGNQTQPQLPSPESSSDPPVSEVPMGIDSHYSGKKTLHLVNGGGRCAGRVEIYHEGSWGTVCDDSWDLSDAHVVCRQLDCGWAINATVSAHFGEGSGPIWLDDLNCTGNESHLWRCPSQGWEQHNCKHKEDTGVICSEFTALRLYSEAGTESCAGRLEVFYNGMWGGIGRSNITAVTAGVVCRQLGCAENGVVSLAPSRKTGSGFMWVNDIQCPNMHISIWHCPSGPWEWRMSSPAEEAWITCEDKIRVSGGDTKCSGRVEIWHKDTWGTVCDDSWGLQEAEVVCRQLGCGSALAAPGEAAFGQGTGPIWLDEMQCRGNESFLWDCHAEHWGQNDCGHKEDAGVRCSGESLKSLNGSGHSALILSVTLGLLFLVLFIVFLLVRFQVQKQKHLLRVSSRRRDSLRDNLFHEMDTCVSREDPQQMSNLDVALNHACEGCEDTSQISVPEVLPALEAEK</sequence>
<feature type="disulfide bond" evidence="12">
    <location>
        <begin position="501"/>
        <end position="565"/>
    </location>
</feature>
<feature type="disulfide bond" evidence="12">
    <location>
        <begin position="117"/>
        <end position="127"/>
    </location>
</feature>
<evidence type="ECO:0000256" key="13">
    <source>
        <dbReference type="SAM" id="MobiDB-lite"/>
    </source>
</evidence>
<feature type="disulfide bond" evidence="12">
    <location>
        <begin position="937"/>
        <end position="998"/>
    </location>
</feature>
<feature type="disulfide bond" evidence="12">
    <location>
        <begin position="180"/>
        <end position="244"/>
    </location>
</feature>
<keyword evidence="3" id="KW-1003">Cell membrane</keyword>
<feature type="disulfide bond" evidence="12">
    <location>
        <begin position="438"/>
        <end position="448"/>
    </location>
</feature>
<feature type="disulfide bond" evidence="12">
    <location>
        <begin position="545"/>
        <end position="555"/>
    </location>
</feature>
<feature type="transmembrane region" description="Helical" evidence="14">
    <location>
        <begin position="1359"/>
        <end position="1380"/>
    </location>
</feature>
<feature type="disulfide bond" evidence="12">
    <location>
        <begin position="1314"/>
        <end position="1324"/>
    </location>
</feature>
<dbReference type="Gene3D" id="3.10.250.10">
    <property type="entry name" value="SRCR-like domain"/>
    <property type="match status" value="12"/>
</dbReference>
<organism evidence="16 17">
    <name type="scientific">Loxodonta africana</name>
    <name type="common">African elephant</name>
    <dbReference type="NCBI Taxonomy" id="9785"/>
    <lineage>
        <taxon>Eukaryota</taxon>
        <taxon>Metazoa</taxon>
        <taxon>Chordata</taxon>
        <taxon>Craniata</taxon>
        <taxon>Vertebrata</taxon>
        <taxon>Euteleostomi</taxon>
        <taxon>Mammalia</taxon>
        <taxon>Eutheria</taxon>
        <taxon>Afrotheria</taxon>
        <taxon>Proboscidea</taxon>
        <taxon>Elephantidae</taxon>
        <taxon>Loxodonta</taxon>
    </lineage>
</organism>
<feature type="domain" description="SRCR" evidence="15">
    <location>
        <begin position="899"/>
        <end position="999"/>
    </location>
</feature>
<feature type="disulfide bond" evidence="12">
    <location>
        <begin position="1060"/>
        <end position="1124"/>
    </location>
</feature>
<reference evidence="16 17" key="1">
    <citation type="submission" date="2009-06" db="EMBL/GenBank/DDBJ databases">
        <title>The Genome Sequence of Loxodonta africana (African elephant).</title>
        <authorList>
            <person name="Di Palma F."/>
            <person name="Heiman D."/>
            <person name="Young S."/>
            <person name="Johnson J."/>
            <person name="Lander E.S."/>
            <person name="Lindblad-Toh K."/>
        </authorList>
    </citation>
    <scope>NUCLEOTIDE SEQUENCE [LARGE SCALE GENOMIC DNA]</scope>
    <source>
        <strain evidence="16 17">Isolate ISIS603380</strain>
    </source>
</reference>
<feature type="domain" description="SRCR" evidence="15">
    <location>
        <begin position="369"/>
        <end position="469"/>
    </location>
</feature>
<keyword evidence="4" id="KW-0964">Secreted</keyword>
<dbReference type="GO" id="GO:0005737">
    <property type="term" value="C:cytoplasm"/>
    <property type="evidence" value="ECO:0007669"/>
    <property type="project" value="UniProtKB-ARBA"/>
</dbReference>
<feature type="domain" description="SRCR" evidence="15">
    <location>
        <begin position="690"/>
        <end position="790"/>
    </location>
</feature>
<keyword evidence="9 14" id="KW-0472">Membrane</keyword>
<feature type="domain" description="SRCR" evidence="15">
    <location>
        <begin position="1035"/>
        <end position="1135"/>
    </location>
</feature>
<dbReference type="FunFam" id="3.10.250.10:FF:000006">
    <property type="entry name" value="neurotrypsin isoform X2"/>
    <property type="match status" value="2"/>
</dbReference>
<accession>G3TKF5</accession>
<feature type="disulfide bond" evidence="12">
    <location>
        <begin position="759"/>
        <end position="769"/>
    </location>
</feature>
<feature type="domain" description="SRCR" evidence="15">
    <location>
        <begin position="262"/>
        <end position="362"/>
    </location>
</feature>
<feature type="disulfide bond" evidence="12">
    <location>
        <begin position="86"/>
        <end position="147"/>
    </location>
</feature>
<evidence type="ECO:0000256" key="10">
    <source>
        <dbReference type="ARBA" id="ARBA00023157"/>
    </source>
</evidence>
<feature type="disulfide bond" evidence="12">
    <location>
        <begin position="924"/>
        <end position="988"/>
    </location>
</feature>
<dbReference type="GO" id="GO:0005576">
    <property type="term" value="C:extracellular region"/>
    <property type="evidence" value="ECO:0007669"/>
    <property type="project" value="UniProtKB-SubCell"/>
</dbReference>
<feature type="disulfide bond" evidence="12">
    <location>
        <begin position="621"/>
        <end position="682"/>
    </location>
</feature>
<dbReference type="PANTHER" id="PTHR19331:SF465">
    <property type="entry name" value="EGG PEPTIDE SPERACT RECEPTOR"/>
    <property type="match status" value="1"/>
</dbReference>
<dbReference type="Ensembl" id="ENSLAFT00000018266.3">
    <property type="protein sequence ID" value="ENSLAFP00000015301.3"/>
    <property type="gene ID" value="ENSLAFG00000018264.3"/>
</dbReference>
<reference evidence="16" key="2">
    <citation type="submission" date="2025-08" db="UniProtKB">
        <authorList>
            <consortium name="Ensembl"/>
        </authorList>
    </citation>
    <scope>IDENTIFICATION</scope>
    <source>
        <strain evidence="16">Isolate ISIS603380</strain>
    </source>
</reference>
<comment type="subcellular location">
    <subcellularLocation>
        <location evidence="1">Cell membrane</location>
        <topology evidence="1">Single-pass type I membrane protein</topology>
    </subcellularLocation>
    <subcellularLocation>
        <location evidence="2">Secreted</location>
    </subcellularLocation>
</comment>
<dbReference type="Proteomes" id="UP000007646">
    <property type="component" value="Unassembled WGS sequence"/>
</dbReference>
<feature type="disulfide bond" evidence="12">
    <location>
        <begin position="394"/>
        <end position="458"/>
    </location>
</feature>
<feature type="disulfide bond" evidence="12">
    <location>
        <begin position="300"/>
        <end position="361"/>
    </location>
</feature>
<dbReference type="FunFam" id="3.10.250.10:FF:000002">
    <property type="entry name" value="Scavenger receptor cysteine-rich type 1 protein M130"/>
    <property type="match status" value="5"/>
</dbReference>
<feature type="disulfide bond" evidence="12">
    <location>
        <begin position="287"/>
        <end position="351"/>
    </location>
</feature>
<dbReference type="PRINTS" id="PR00258">
    <property type="entry name" value="SPERACTRCPTR"/>
</dbReference>
<dbReference type="eggNOG" id="ENOG502QQ5W">
    <property type="taxonomic scope" value="Eukaryota"/>
</dbReference>
<reference evidence="16" key="3">
    <citation type="submission" date="2025-09" db="UniProtKB">
        <authorList>
            <consortium name="Ensembl"/>
        </authorList>
    </citation>
    <scope>IDENTIFICATION</scope>
    <source>
        <strain evidence="16">Isolate ISIS603380</strain>
    </source>
</reference>
<dbReference type="OMA" id="VCANNQW"/>
<evidence type="ECO:0000256" key="12">
    <source>
        <dbReference type="PROSITE-ProRule" id="PRU00196"/>
    </source>
</evidence>
<dbReference type="SMART" id="SM00202">
    <property type="entry name" value="SR"/>
    <property type="match status" value="12"/>
</dbReference>
<dbReference type="InterPro" id="IPR036772">
    <property type="entry name" value="SRCR-like_dom_sf"/>
</dbReference>
<evidence type="ECO:0000259" key="15">
    <source>
        <dbReference type="PROSITE" id="PS50287"/>
    </source>
</evidence>
<dbReference type="GO" id="GO:0005886">
    <property type="term" value="C:plasma membrane"/>
    <property type="evidence" value="ECO:0007669"/>
    <property type="project" value="UniProtKB-SubCell"/>
</dbReference>
<feature type="disulfide bond" evidence="12">
    <location>
        <begin position="1270"/>
        <end position="1334"/>
    </location>
</feature>
<feature type="disulfide bond" evidence="12">
    <location>
        <begin position="407"/>
        <end position="468"/>
    </location>
</feature>
<feature type="disulfide bond" evidence="12">
    <location>
        <begin position="514"/>
        <end position="575"/>
    </location>
</feature>
<dbReference type="HOGENOM" id="CLU_002555_0_0_1"/>
<evidence type="ECO:0000256" key="3">
    <source>
        <dbReference type="ARBA" id="ARBA00022475"/>
    </source>
</evidence>
<feature type="disulfide bond" evidence="12">
    <location>
        <begin position="1180"/>
        <end position="1241"/>
    </location>
</feature>
<comment type="caution">
    <text evidence="12">Lacks conserved residue(s) required for the propagation of feature annotation.</text>
</comment>
<feature type="disulfide bond" evidence="12">
    <location>
        <begin position="73"/>
        <end position="137"/>
    </location>
</feature>
<evidence type="ECO:0000256" key="1">
    <source>
        <dbReference type="ARBA" id="ARBA00004251"/>
    </source>
</evidence>
<keyword evidence="17" id="KW-1185">Reference proteome</keyword>
<feature type="compositionally biased region" description="Low complexity" evidence="13">
    <location>
        <begin position="1009"/>
        <end position="1021"/>
    </location>
</feature>
<dbReference type="FunFam" id="3.10.250.10:FF:000003">
    <property type="entry name" value="Deleted in malignant brain tumors 1"/>
    <property type="match status" value="1"/>
</dbReference>
<evidence type="ECO:0000256" key="5">
    <source>
        <dbReference type="ARBA" id="ARBA00022692"/>
    </source>
</evidence>
<dbReference type="GeneTree" id="ENSGT00940000164229"/>
<feature type="disulfide bond" evidence="12">
    <location>
        <begin position="331"/>
        <end position="341"/>
    </location>
</feature>
<feature type="domain" description="SRCR" evidence="15">
    <location>
        <begin position="1245"/>
        <end position="1345"/>
    </location>
</feature>
<keyword evidence="7" id="KW-0677">Repeat</keyword>
<evidence type="ECO:0000256" key="8">
    <source>
        <dbReference type="ARBA" id="ARBA00022989"/>
    </source>
</evidence>
<feature type="disulfide bond" evidence="12">
    <location>
        <begin position="1283"/>
        <end position="1344"/>
    </location>
</feature>
<dbReference type="PANTHER" id="PTHR19331">
    <property type="entry name" value="SCAVENGER RECEPTOR DOMAIN-CONTAINING"/>
    <property type="match status" value="1"/>
</dbReference>
<feature type="domain" description="SRCR" evidence="15">
    <location>
        <begin position="155"/>
        <end position="255"/>
    </location>
</feature>
<feature type="disulfide bond" evidence="12">
    <location>
        <begin position="863"/>
        <end position="873"/>
    </location>
</feature>
<feature type="domain" description="SRCR" evidence="15">
    <location>
        <begin position="1140"/>
        <end position="1242"/>
    </location>
</feature>
<feature type="disulfide bond" evidence="12">
    <location>
        <begin position="1073"/>
        <end position="1134"/>
    </location>
</feature>
<dbReference type="FunCoup" id="G3TKF5">
    <property type="interactions" value="1"/>
</dbReference>
<feature type="disulfide bond" evidence="12">
    <location>
        <begin position="608"/>
        <end position="672"/>
    </location>
</feature>
<evidence type="ECO:0000256" key="4">
    <source>
        <dbReference type="ARBA" id="ARBA00022525"/>
    </source>
</evidence>
<feature type="disulfide bond" evidence="12">
    <location>
        <begin position="1211"/>
        <end position="1221"/>
    </location>
</feature>
<feature type="disulfide bond" evidence="12">
    <location>
        <begin position="715"/>
        <end position="779"/>
    </location>
</feature>
<dbReference type="FunFam" id="3.10.250.10:FF:000012">
    <property type="entry name" value="CD163 molecule like 1"/>
    <property type="match status" value="1"/>
</dbReference>
<evidence type="ECO:0000256" key="11">
    <source>
        <dbReference type="ARBA" id="ARBA00023180"/>
    </source>
</evidence>
<keyword evidence="11" id="KW-0325">Glycoprotein</keyword>
<dbReference type="PROSITE" id="PS50287">
    <property type="entry name" value="SRCR_2"/>
    <property type="match status" value="12"/>
</dbReference>
<feature type="disulfide bond" evidence="12">
    <location>
        <begin position="1104"/>
        <end position="1114"/>
    </location>
</feature>
<keyword evidence="8 14" id="KW-1133">Transmembrane helix</keyword>
<feature type="disulfide bond" evidence="12">
    <location>
        <begin position="728"/>
        <end position="789"/>
    </location>
</feature>
<evidence type="ECO:0000256" key="2">
    <source>
        <dbReference type="ARBA" id="ARBA00004613"/>
    </source>
</evidence>
<proteinExistence type="predicted"/>
<feature type="disulfide bond" evidence="12">
    <location>
        <begin position="652"/>
        <end position="662"/>
    </location>
</feature>
<feature type="domain" description="SRCR" evidence="15">
    <location>
        <begin position="583"/>
        <end position="683"/>
    </location>
</feature>
<name>G3TKF5_LOXAF</name>
<keyword evidence="5 14" id="KW-0812">Transmembrane</keyword>
<dbReference type="PROSITE" id="PS00420">
    <property type="entry name" value="SRCR_1"/>
    <property type="match status" value="4"/>
</dbReference>
<keyword evidence="6" id="KW-0732">Signal</keyword>
<dbReference type="InterPro" id="IPR001190">
    <property type="entry name" value="SRCR"/>
</dbReference>
<protein>
    <submittedName>
        <fullName evidence="16">CD163 molecule like 1</fullName>
    </submittedName>
</protein>
<dbReference type="FunFam" id="3.10.250.10:FF:000013">
    <property type="entry name" value="CD163 molecule like 1"/>
    <property type="match status" value="1"/>
</dbReference>
<evidence type="ECO:0000256" key="9">
    <source>
        <dbReference type="ARBA" id="ARBA00023136"/>
    </source>
</evidence>
<evidence type="ECO:0000256" key="7">
    <source>
        <dbReference type="ARBA" id="ARBA00022737"/>
    </source>
</evidence>
<feature type="domain" description="SRCR" evidence="15">
    <location>
        <begin position="476"/>
        <end position="576"/>
    </location>
</feature>
<dbReference type="Pfam" id="PF00530">
    <property type="entry name" value="SRCR"/>
    <property type="match status" value="12"/>
</dbReference>
<evidence type="ECO:0000256" key="14">
    <source>
        <dbReference type="SAM" id="Phobius"/>
    </source>
</evidence>
<feature type="disulfide bond" evidence="12">
    <location>
        <begin position="968"/>
        <end position="978"/>
    </location>
</feature>
<evidence type="ECO:0000256" key="6">
    <source>
        <dbReference type="ARBA" id="ARBA00022729"/>
    </source>
</evidence>
<evidence type="ECO:0000313" key="16">
    <source>
        <dbReference type="Ensembl" id="ENSLAFP00000015301.3"/>
    </source>
</evidence>